<protein>
    <submittedName>
        <fullName evidence="1">Minor capsid protein from bacteriophage</fullName>
    </submittedName>
</protein>
<accession>A0A8S5M138</accession>
<proteinExistence type="predicted"/>
<organism evidence="1">
    <name type="scientific">Siphoviridae sp. ctX926</name>
    <dbReference type="NCBI Taxonomy" id="2826366"/>
    <lineage>
        <taxon>Viruses</taxon>
        <taxon>Duplodnaviria</taxon>
        <taxon>Heunggongvirae</taxon>
        <taxon>Uroviricota</taxon>
        <taxon>Caudoviricetes</taxon>
    </lineage>
</organism>
<reference evidence="1" key="1">
    <citation type="journal article" date="2021" name="Proc. Natl. Acad. Sci. U.S.A.">
        <title>A Catalog of Tens of Thousands of Viruses from Human Metagenomes Reveals Hidden Associations with Chronic Diseases.</title>
        <authorList>
            <person name="Tisza M.J."/>
            <person name="Buck C.B."/>
        </authorList>
    </citation>
    <scope>NUCLEOTIDE SEQUENCE</scope>
    <source>
        <strain evidence="1">CtX926</strain>
    </source>
</reference>
<sequence>MSLIGSIREFVNGCPLLQEFNALVGVEYLEENTKSYMIEASVTDTPIQKRYLNGDTIRRFNFVFCSREYFGLDTVENMDVAEFYEDFSEWLEKCSLTNNLPNLGEGKEATKIQALTNGYVMNADETKAQYQIQCQLVYYQKFLGGN</sequence>
<dbReference type="EMBL" id="BK014793">
    <property type="protein sequence ID" value="DAD75946.1"/>
    <property type="molecule type" value="Genomic_DNA"/>
</dbReference>
<name>A0A8S5M138_9CAUD</name>
<evidence type="ECO:0000313" key="1">
    <source>
        <dbReference type="EMBL" id="DAD75946.1"/>
    </source>
</evidence>